<reference evidence="2" key="1">
    <citation type="journal article" date="2019" name="Int. J. Syst. Evol. Microbiol.">
        <title>The Global Catalogue of Microorganisms (GCM) 10K type strain sequencing project: providing services to taxonomists for standard genome sequencing and annotation.</title>
        <authorList>
            <consortium name="The Broad Institute Genomics Platform"/>
            <consortium name="The Broad Institute Genome Sequencing Center for Infectious Disease"/>
            <person name="Wu L."/>
            <person name="Ma J."/>
        </authorList>
    </citation>
    <scope>NUCLEOTIDE SEQUENCE [LARGE SCALE GENOMIC DNA]</scope>
    <source>
        <strain evidence="2">TBRC 5781</strain>
    </source>
</reference>
<dbReference type="RefSeq" id="WP_247260007.1">
    <property type="nucleotide sequence ID" value="NZ_JALJQZ010000006.1"/>
</dbReference>
<dbReference type="EMBL" id="JBHSBD010000083">
    <property type="protein sequence ID" value="MFC3969919.1"/>
    <property type="molecule type" value="Genomic_DNA"/>
</dbReference>
<name>A0ABV8EDG1_9HYPH</name>
<protein>
    <submittedName>
        <fullName evidence="1">Uncharacterized protein</fullName>
    </submittedName>
</protein>
<proteinExistence type="predicted"/>
<comment type="caution">
    <text evidence="1">The sequence shown here is derived from an EMBL/GenBank/DDBJ whole genome shotgun (WGS) entry which is preliminary data.</text>
</comment>
<gene>
    <name evidence="1" type="ORF">ACFOVS_17630</name>
</gene>
<sequence length="220" mass="22872">MTNFLLNISVDNDGIKTINAAGGSIAILVPQASSYYQIVAVLISPLNSIQVAWTDTLTVYTSSTQLSTDQIIPINSSEIAYLGLAYAFNGSVISAAGQAGAQGIVQLTNGSGSTVTTGLAKVFTVNSQTQAPAATTASSLMVQGLATFWPTNDIMITVMSGAAVGMAVPTYSFPDFSASYDNRLTGQVTIQPPLILSFSASNATQSIIFNDTTCQFQLTS</sequence>
<keyword evidence="2" id="KW-1185">Reference proteome</keyword>
<evidence type="ECO:0000313" key="2">
    <source>
        <dbReference type="Proteomes" id="UP001595697"/>
    </source>
</evidence>
<dbReference type="Proteomes" id="UP001595697">
    <property type="component" value="Unassembled WGS sequence"/>
</dbReference>
<evidence type="ECO:0000313" key="1">
    <source>
        <dbReference type="EMBL" id="MFC3969919.1"/>
    </source>
</evidence>
<accession>A0ABV8EDG1</accession>
<organism evidence="1 2">
    <name type="scientific">Rhizobium lemnae</name>
    <dbReference type="NCBI Taxonomy" id="1214924"/>
    <lineage>
        <taxon>Bacteria</taxon>
        <taxon>Pseudomonadati</taxon>
        <taxon>Pseudomonadota</taxon>
        <taxon>Alphaproteobacteria</taxon>
        <taxon>Hyphomicrobiales</taxon>
        <taxon>Rhizobiaceae</taxon>
        <taxon>Rhizobium/Agrobacterium group</taxon>
        <taxon>Rhizobium</taxon>
    </lineage>
</organism>